<dbReference type="FunFam" id="1.10.274.10:FF:000001">
    <property type="entry name" value="Phosphoenolpyruvate-protein phosphotransferase"/>
    <property type="match status" value="1"/>
</dbReference>
<dbReference type="PANTHER" id="PTHR46244">
    <property type="entry name" value="PHOSPHOENOLPYRUVATE-PROTEIN PHOSPHOTRANSFERASE"/>
    <property type="match status" value="1"/>
</dbReference>
<dbReference type="PROSITE" id="PS00742">
    <property type="entry name" value="PEP_ENZYMES_2"/>
    <property type="match status" value="1"/>
</dbReference>
<keyword evidence="10 17" id="KW-0762">Sugar transport</keyword>
<evidence type="ECO:0000256" key="17">
    <source>
        <dbReference type="PIRNR" id="PIRNR000732"/>
    </source>
</evidence>
<evidence type="ECO:0000256" key="3">
    <source>
        <dbReference type="ARBA" id="ARBA00002728"/>
    </source>
</evidence>
<evidence type="ECO:0000256" key="8">
    <source>
        <dbReference type="ARBA" id="ARBA00022448"/>
    </source>
</evidence>
<keyword evidence="14 17" id="KW-0418">Kinase</keyword>
<evidence type="ECO:0000256" key="14">
    <source>
        <dbReference type="ARBA" id="ARBA00022777"/>
    </source>
</evidence>
<dbReference type="SUPFAM" id="SSF51621">
    <property type="entry name" value="Phosphoenolpyruvate/pyruvate domain"/>
    <property type="match status" value="1"/>
</dbReference>
<feature type="binding site" evidence="19">
    <location>
        <begin position="460"/>
        <end position="461"/>
    </location>
    <ligand>
        <name>phosphoenolpyruvate</name>
        <dbReference type="ChEBI" id="CHEBI:58702"/>
    </ligand>
</feature>
<dbReference type="EC" id="2.7.3.9" evidence="6 17"/>
<dbReference type="Gene3D" id="3.20.20.60">
    <property type="entry name" value="Phosphoenolpyruvate-binding domains"/>
    <property type="match status" value="1"/>
</dbReference>
<dbReference type="GO" id="GO:0016301">
    <property type="term" value="F:kinase activity"/>
    <property type="evidence" value="ECO:0007669"/>
    <property type="project" value="UniProtKB-KW"/>
</dbReference>
<feature type="domain" description="PEP-utilising enzyme C-terminal" evidence="23">
    <location>
        <begin position="256"/>
        <end position="546"/>
    </location>
</feature>
<dbReference type="PIRSF" id="PIRSF000732">
    <property type="entry name" value="PTS_enzyme_I"/>
    <property type="match status" value="1"/>
</dbReference>
<evidence type="ECO:0000256" key="19">
    <source>
        <dbReference type="PIRSR" id="PIRSR000732-2"/>
    </source>
</evidence>
<keyword evidence="15 17" id="KW-0460">Magnesium</keyword>
<dbReference type="FunFam" id="3.50.30.10:FF:000001">
    <property type="entry name" value="Phosphoenolpyruvate-protein phosphotransferase"/>
    <property type="match status" value="1"/>
</dbReference>
<evidence type="ECO:0000259" key="23">
    <source>
        <dbReference type="Pfam" id="PF02896"/>
    </source>
</evidence>
<evidence type="ECO:0000313" key="25">
    <source>
        <dbReference type="EMBL" id="KYD33518.1"/>
    </source>
</evidence>
<evidence type="ECO:0000256" key="4">
    <source>
        <dbReference type="ARBA" id="ARBA00004496"/>
    </source>
</evidence>
<dbReference type="NCBIfam" id="TIGR01417">
    <property type="entry name" value="PTS_I_fam"/>
    <property type="match status" value="1"/>
</dbReference>
<evidence type="ECO:0000256" key="9">
    <source>
        <dbReference type="ARBA" id="ARBA00022490"/>
    </source>
</evidence>
<evidence type="ECO:0000256" key="5">
    <source>
        <dbReference type="ARBA" id="ARBA00007837"/>
    </source>
</evidence>
<dbReference type="InterPro" id="IPR018274">
    <property type="entry name" value="PEP_util_AS"/>
</dbReference>
<gene>
    <name evidence="25" type="ORF">B4114_1128</name>
</gene>
<feature type="domain" description="PEP-utilising enzyme mobile" evidence="22">
    <location>
        <begin position="159"/>
        <end position="231"/>
    </location>
</feature>
<dbReference type="InterPro" id="IPR050499">
    <property type="entry name" value="PEP-utilizing_PTS_enzyme"/>
</dbReference>
<dbReference type="InterPro" id="IPR040442">
    <property type="entry name" value="Pyrv_kinase-like_dom_sf"/>
</dbReference>
<accession>A0A150NA54</accession>
<feature type="domain" description="Phosphotransferase system enzyme I N-terminal" evidence="24">
    <location>
        <begin position="11"/>
        <end position="132"/>
    </location>
</feature>
<dbReference type="PATRIC" id="fig|1422.17.peg.834"/>
<evidence type="ECO:0000256" key="2">
    <source>
        <dbReference type="ARBA" id="ARBA00001946"/>
    </source>
</evidence>
<feature type="binding site" evidence="19">
    <location>
        <position position="302"/>
    </location>
    <ligand>
        <name>phosphoenolpyruvate</name>
        <dbReference type="ChEBI" id="CHEBI:58702"/>
    </ligand>
</feature>
<feature type="binding site" evidence="20">
    <location>
        <position position="461"/>
    </location>
    <ligand>
        <name>Mg(2+)</name>
        <dbReference type="ChEBI" id="CHEBI:18420"/>
    </ligand>
</feature>
<feature type="active site" description="Proton donor" evidence="18">
    <location>
        <position position="508"/>
    </location>
</feature>
<dbReference type="InterPro" id="IPR036618">
    <property type="entry name" value="PtsI_HPr-bd_sf"/>
</dbReference>
<comment type="subcellular location">
    <subcellularLocation>
        <location evidence="4 17">Cytoplasm</location>
    </subcellularLocation>
</comment>
<dbReference type="Proteomes" id="UP000075517">
    <property type="component" value="Unassembled WGS sequence"/>
</dbReference>
<comment type="caution">
    <text evidence="25">The sequence shown here is derived from an EMBL/GenBank/DDBJ whole genome shotgun (WGS) entry which is preliminary data.</text>
</comment>
<dbReference type="Pfam" id="PF00391">
    <property type="entry name" value="PEP-utilizers"/>
    <property type="match status" value="1"/>
</dbReference>
<keyword evidence="12 17" id="KW-0598">Phosphotransferase system</keyword>
<name>A0A150NA54_GEOSE</name>
<evidence type="ECO:0000256" key="1">
    <source>
        <dbReference type="ARBA" id="ARBA00000683"/>
    </source>
</evidence>
<keyword evidence="8 17" id="KW-0813">Transport</keyword>
<dbReference type="EMBL" id="LQYY01000091">
    <property type="protein sequence ID" value="KYD33518.1"/>
    <property type="molecule type" value="Genomic_DNA"/>
</dbReference>
<keyword evidence="13 17" id="KW-0479">Metal-binding</keyword>
<dbReference type="InterPro" id="IPR024692">
    <property type="entry name" value="PTS_EI"/>
</dbReference>
<dbReference type="Gene3D" id="3.50.30.10">
    <property type="entry name" value="Phosphohistidine domain"/>
    <property type="match status" value="1"/>
</dbReference>
<evidence type="ECO:0000313" key="26">
    <source>
        <dbReference type="Proteomes" id="UP000075517"/>
    </source>
</evidence>
<dbReference type="RefSeq" id="WP_055358222.1">
    <property type="nucleotide sequence ID" value="NZ_LQYY01000091.1"/>
</dbReference>
<dbReference type="PROSITE" id="PS00370">
    <property type="entry name" value="PEP_ENZYMES_PHOS_SITE"/>
    <property type="match status" value="1"/>
</dbReference>
<comment type="similarity">
    <text evidence="5 17">Belongs to the PEP-utilizing enzyme family.</text>
</comment>
<evidence type="ECO:0000256" key="7">
    <source>
        <dbReference type="ARBA" id="ARBA00016544"/>
    </source>
</evidence>
<dbReference type="AlphaFoldDB" id="A0A150NA54"/>
<comment type="function">
    <text evidence="3 17">General (non sugar-specific) component of the phosphoenolpyruvate-dependent sugar phosphotransferase system (sugar PTS). This major carbohydrate active-transport system catalyzes the phosphorylation of incoming sugar substrates concomitantly with their translocation across the cell membrane. Enzyme I transfers the phosphoryl group from phosphoenolpyruvate (PEP) to the phosphoryl carrier protein (HPr).</text>
</comment>
<dbReference type="GO" id="GO:0046872">
    <property type="term" value="F:metal ion binding"/>
    <property type="evidence" value="ECO:0007669"/>
    <property type="project" value="UniProtKB-KW"/>
</dbReference>
<dbReference type="InterPro" id="IPR015813">
    <property type="entry name" value="Pyrv/PenolPyrv_kinase-like_dom"/>
</dbReference>
<evidence type="ECO:0000256" key="20">
    <source>
        <dbReference type="PIRSR" id="PIRSR000732-3"/>
    </source>
</evidence>
<feature type="coiled-coil region" evidence="21">
    <location>
        <begin position="32"/>
        <end position="66"/>
    </location>
</feature>
<keyword evidence="21" id="KW-0175">Coiled coil</keyword>
<evidence type="ECO:0000259" key="22">
    <source>
        <dbReference type="Pfam" id="PF00391"/>
    </source>
</evidence>
<sequence>MGNAIREKTIHGIAASSGIAIAKAYRLETPDLAAEKRAVADVEAEVARLEAAVAKAKEELEAIKQHALEKLGEDKAAIFAAHLLVLDDPELLNPIKEKIQTERVNAEYALDETASFFISMFEAMDNEYMKERAADIRDVTKRVLAHLLGVTISNPSLISEEVVIIAEDLTPSDTAQLNRQYVKGFATDIGGRTSHSAIMARSLEIPAVVGTKTVTAEVKNGDIVIVDGLDGQVIINPSPELLAQYEQKRARYEAQKAEWAKLVHESTVTADGIHVELAANIGTPDDVKGALANGAEGIGLYRTEFLYMGRSELPTEDEQFVAYKTVLEQMNGKPVVVRTLDIGGDKELPYLQLPKEMNPFLGFRAIRLCLEMQDMFRTQLRALLRASVHGNLKIMFPMIATLDEFRQAKAILLEEKEALLRQGVAVADGIEVGMMVEIPAAAVMADQFAKEVDFFSIGTNDLIQYTMAADRMNERVAYLYQPYNPAILRLISHVIDAAHREGKWVGMCGEMAGDPIAIPILLALGLDEFSMSATSILPARAQLKQLAKEEAARIKETVLSLGTAEEVVSFVKRTFSLA</sequence>
<dbReference type="InterPro" id="IPR000121">
    <property type="entry name" value="PEP_util_C"/>
</dbReference>
<dbReference type="PANTHER" id="PTHR46244:SF3">
    <property type="entry name" value="PHOSPHOENOLPYRUVATE-PROTEIN PHOSPHOTRANSFERASE"/>
    <property type="match status" value="1"/>
</dbReference>
<evidence type="ECO:0000256" key="18">
    <source>
        <dbReference type="PIRSR" id="PIRSR000732-1"/>
    </source>
</evidence>
<dbReference type="Pfam" id="PF05524">
    <property type="entry name" value="PEP-utilisers_N"/>
    <property type="match status" value="1"/>
</dbReference>
<dbReference type="SUPFAM" id="SSF52009">
    <property type="entry name" value="Phosphohistidine domain"/>
    <property type="match status" value="1"/>
</dbReference>
<evidence type="ECO:0000256" key="15">
    <source>
        <dbReference type="ARBA" id="ARBA00022842"/>
    </source>
</evidence>
<dbReference type="Gene3D" id="1.10.274.10">
    <property type="entry name" value="PtsI, HPr-binding domain"/>
    <property type="match status" value="1"/>
</dbReference>
<keyword evidence="11 17" id="KW-0808">Transferase</keyword>
<evidence type="ECO:0000256" key="13">
    <source>
        <dbReference type="ARBA" id="ARBA00022723"/>
    </source>
</evidence>
<keyword evidence="25" id="KW-0670">Pyruvate</keyword>
<evidence type="ECO:0000256" key="12">
    <source>
        <dbReference type="ARBA" id="ARBA00022683"/>
    </source>
</evidence>
<evidence type="ECO:0000256" key="10">
    <source>
        <dbReference type="ARBA" id="ARBA00022597"/>
    </source>
</evidence>
<dbReference type="GO" id="GO:0005737">
    <property type="term" value="C:cytoplasm"/>
    <property type="evidence" value="ECO:0007669"/>
    <property type="project" value="UniProtKB-SubCell"/>
</dbReference>
<comment type="cofactor">
    <cofactor evidence="2 17 20">
        <name>Mg(2+)</name>
        <dbReference type="ChEBI" id="CHEBI:18420"/>
    </cofactor>
</comment>
<evidence type="ECO:0000259" key="24">
    <source>
        <dbReference type="Pfam" id="PF05524"/>
    </source>
</evidence>
<feature type="active site" description="Tele-phosphohistidine intermediate" evidence="18">
    <location>
        <position position="195"/>
    </location>
</feature>
<dbReference type="GO" id="GO:0009401">
    <property type="term" value="P:phosphoenolpyruvate-dependent sugar phosphotransferase system"/>
    <property type="evidence" value="ECO:0007669"/>
    <property type="project" value="UniProtKB-KW"/>
</dbReference>
<evidence type="ECO:0000256" key="11">
    <source>
        <dbReference type="ARBA" id="ARBA00022679"/>
    </source>
</evidence>
<feature type="binding site" evidence="19">
    <location>
        <position position="471"/>
    </location>
    <ligand>
        <name>phosphoenolpyruvate</name>
        <dbReference type="ChEBI" id="CHEBI:58702"/>
    </ligand>
</feature>
<dbReference type="InterPro" id="IPR023151">
    <property type="entry name" value="PEP_util_CS"/>
</dbReference>
<dbReference type="InterPro" id="IPR036637">
    <property type="entry name" value="Phosphohistidine_dom_sf"/>
</dbReference>
<protein>
    <recommendedName>
        <fullName evidence="7 17">Phosphoenolpyruvate-protein phosphotransferase</fullName>
        <ecNumber evidence="6 17">2.7.3.9</ecNumber>
    </recommendedName>
    <alternativeName>
        <fullName evidence="16 17">Phosphotransferase system, enzyme I</fullName>
    </alternativeName>
</protein>
<dbReference type="InterPro" id="IPR006318">
    <property type="entry name" value="PTS_EI-like"/>
</dbReference>
<reference evidence="25 26" key="1">
    <citation type="submission" date="2016-01" db="EMBL/GenBank/DDBJ databases">
        <title>Draft Genome Sequences of Seven Thermophilic Sporeformers Isolated from Foods.</title>
        <authorList>
            <person name="Berendsen E.M."/>
            <person name="Wells-Bennik M.H."/>
            <person name="Krawcyk A.O."/>
            <person name="De Jong A."/>
            <person name="Holsappel S."/>
            <person name="Eijlander R.T."/>
            <person name="Kuipers O.P."/>
        </authorList>
    </citation>
    <scope>NUCLEOTIDE SEQUENCE [LARGE SCALE GENOMIC DNA]</scope>
    <source>
        <strain evidence="25 26">B4114</strain>
    </source>
</reference>
<evidence type="ECO:0000256" key="21">
    <source>
        <dbReference type="SAM" id="Coils"/>
    </source>
</evidence>
<dbReference type="InterPro" id="IPR008731">
    <property type="entry name" value="PTS_EIN"/>
</dbReference>
<dbReference type="Pfam" id="PF02896">
    <property type="entry name" value="PEP-utilizers_C"/>
    <property type="match status" value="1"/>
</dbReference>
<comment type="catalytic activity">
    <reaction evidence="1 17">
        <text>L-histidyl-[protein] + phosphoenolpyruvate = N(pros)-phospho-L-histidyl-[protein] + pyruvate</text>
        <dbReference type="Rhea" id="RHEA:23880"/>
        <dbReference type="Rhea" id="RHEA-COMP:9745"/>
        <dbReference type="Rhea" id="RHEA-COMP:9746"/>
        <dbReference type="ChEBI" id="CHEBI:15361"/>
        <dbReference type="ChEBI" id="CHEBI:29979"/>
        <dbReference type="ChEBI" id="CHEBI:58702"/>
        <dbReference type="ChEBI" id="CHEBI:64837"/>
        <dbReference type="EC" id="2.7.3.9"/>
    </reaction>
</comment>
<dbReference type="PRINTS" id="PR01736">
    <property type="entry name" value="PHPHTRNFRASE"/>
</dbReference>
<feature type="binding site" evidence="20">
    <location>
        <position position="437"/>
    </location>
    <ligand>
        <name>Mg(2+)</name>
        <dbReference type="ChEBI" id="CHEBI:18420"/>
    </ligand>
</feature>
<dbReference type="InterPro" id="IPR008279">
    <property type="entry name" value="PEP-util_enz_mobile_dom"/>
</dbReference>
<evidence type="ECO:0000256" key="6">
    <source>
        <dbReference type="ARBA" id="ARBA00012232"/>
    </source>
</evidence>
<organism evidence="25 26">
    <name type="scientific">Geobacillus stearothermophilus</name>
    <name type="common">Bacillus stearothermophilus</name>
    <dbReference type="NCBI Taxonomy" id="1422"/>
    <lineage>
        <taxon>Bacteria</taxon>
        <taxon>Bacillati</taxon>
        <taxon>Bacillota</taxon>
        <taxon>Bacilli</taxon>
        <taxon>Bacillales</taxon>
        <taxon>Anoxybacillaceae</taxon>
        <taxon>Geobacillus</taxon>
    </lineage>
</organism>
<keyword evidence="9 17" id="KW-0963">Cytoplasm</keyword>
<dbReference type="SUPFAM" id="SSF47831">
    <property type="entry name" value="Enzyme I of the PEP:sugar phosphotransferase system HPr-binding (sub)domain"/>
    <property type="match status" value="1"/>
</dbReference>
<feature type="binding site" evidence="19">
    <location>
        <position position="338"/>
    </location>
    <ligand>
        <name>phosphoenolpyruvate</name>
        <dbReference type="ChEBI" id="CHEBI:58702"/>
    </ligand>
</feature>
<dbReference type="FunFam" id="3.20.20.60:FF:000007">
    <property type="entry name" value="Phosphoenolpyruvate-protein phosphotransferase"/>
    <property type="match status" value="1"/>
</dbReference>
<evidence type="ECO:0000256" key="16">
    <source>
        <dbReference type="ARBA" id="ARBA00033235"/>
    </source>
</evidence>
<proteinExistence type="inferred from homology"/>
<dbReference type="GO" id="GO:0008965">
    <property type="term" value="F:phosphoenolpyruvate-protein phosphotransferase activity"/>
    <property type="evidence" value="ECO:0007669"/>
    <property type="project" value="UniProtKB-EC"/>
</dbReference>